<feature type="transmembrane region" description="Helical" evidence="6">
    <location>
        <begin position="186"/>
        <end position="209"/>
    </location>
</feature>
<keyword evidence="5 6" id="KW-0472">Membrane</keyword>
<feature type="transmembrane region" description="Helical" evidence="6">
    <location>
        <begin position="299"/>
        <end position="318"/>
    </location>
</feature>
<feature type="transmembrane region" description="Helical" evidence="6">
    <location>
        <begin position="360"/>
        <end position="378"/>
    </location>
</feature>
<evidence type="ECO:0000313" key="8">
    <source>
        <dbReference type="EMBL" id="SET68014.1"/>
    </source>
</evidence>
<dbReference type="Gene3D" id="3.40.1710.10">
    <property type="entry name" value="abc type-2 transporter like domain"/>
    <property type="match status" value="1"/>
</dbReference>
<evidence type="ECO:0000256" key="5">
    <source>
        <dbReference type="ARBA" id="ARBA00023136"/>
    </source>
</evidence>
<dbReference type="GO" id="GO:0005886">
    <property type="term" value="C:plasma membrane"/>
    <property type="evidence" value="ECO:0007669"/>
    <property type="project" value="UniProtKB-SubCell"/>
</dbReference>
<keyword evidence="9" id="KW-1185">Reference proteome</keyword>
<dbReference type="STRING" id="349064.SAMN05660429_02384"/>
<dbReference type="OrthoDB" id="9811522at2"/>
<dbReference type="InterPro" id="IPR013525">
    <property type="entry name" value="ABC2_TM"/>
</dbReference>
<dbReference type="EMBL" id="FOHK01000011">
    <property type="protein sequence ID" value="SET68014.1"/>
    <property type="molecule type" value="Genomic_DNA"/>
</dbReference>
<evidence type="ECO:0000256" key="2">
    <source>
        <dbReference type="ARBA" id="ARBA00022475"/>
    </source>
</evidence>
<dbReference type="RefSeq" id="WP_093330700.1">
    <property type="nucleotide sequence ID" value="NZ_AP027363.1"/>
</dbReference>
<feature type="domain" description="ABC-2 type transporter transmembrane" evidence="7">
    <location>
        <begin position="22"/>
        <end position="376"/>
    </location>
</feature>
<accession>A0A1I0GB30</accession>
<dbReference type="PANTHER" id="PTHR30294">
    <property type="entry name" value="MEMBRANE COMPONENT OF ABC TRANSPORTER YHHJ-RELATED"/>
    <property type="match status" value="1"/>
</dbReference>
<dbReference type="Proteomes" id="UP000199308">
    <property type="component" value="Unassembled WGS sequence"/>
</dbReference>
<dbReference type="Pfam" id="PF12698">
    <property type="entry name" value="ABC2_membrane_3"/>
    <property type="match status" value="1"/>
</dbReference>
<keyword evidence="2" id="KW-1003">Cell membrane</keyword>
<reference evidence="8 9" key="1">
    <citation type="submission" date="2016-10" db="EMBL/GenBank/DDBJ databases">
        <authorList>
            <person name="de Groot N.N."/>
        </authorList>
    </citation>
    <scope>NUCLEOTIDE SEQUENCE [LARGE SCALE GENOMIC DNA]</scope>
    <source>
        <strain evidence="8 9">DSM 19706</strain>
    </source>
</reference>
<evidence type="ECO:0000256" key="3">
    <source>
        <dbReference type="ARBA" id="ARBA00022692"/>
    </source>
</evidence>
<keyword evidence="3 6" id="KW-0812">Transmembrane</keyword>
<name>A0A1I0GB30_THASX</name>
<protein>
    <submittedName>
        <fullName evidence="8">ABC-2 type transport system permease protein</fullName>
    </submittedName>
</protein>
<dbReference type="PANTHER" id="PTHR30294:SF46">
    <property type="entry name" value="ABC TRANSPORTER PERMEASE"/>
    <property type="match status" value="1"/>
</dbReference>
<dbReference type="GO" id="GO:0140359">
    <property type="term" value="F:ABC-type transporter activity"/>
    <property type="evidence" value="ECO:0007669"/>
    <property type="project" value="InterPro"/>
</dbReference>
<evidence type="ECO:0000256" key="1">
    <source>
        <dbReference type="ARBA" id="ARBA00004651"/>
    </source>
</evidence>
<comment type="subcellular location">
    <subcellularLocation>
        <location evidence="1">Cell membrane</location>
        <topology evidence="1">Multi-pass membrane protein</topology>
    </subcellularLocation>
</comment>
<feature type="transmembrane region" description="Helical" evidence="6">
    <location>
        <begin position="271"/>
        <end position="292"/>
    </location>
</feature>
<sequence>MLAWSKLFKAECKAIFSNVPLLVTVFFGVVFYSFLYPLPYAKQTPHNLPIVVVDKDNSALSRQLIRMIDATPEVNVLSTVNSVAEAQDSLAQEQTKGYLIVPSHFSKQLIMGEIPTLNYGGDGSLFLVFGTIVEGISYSVGTLTASIKVQQSIIAGDNINHAVKGYDAIKLDLKPVYNPTIGYQNYVVPAVFILILHQTLLIAVGLVGADQKRSKIDITATKPYWLIAPLWQLLLVRFVMFVAIYIPLSAYYLGAALVYYDVPRLADMGDIVLITLPFLLAVIALGICLGCLIDKKENVTLVVLLSSLPLVFLAGFIWPTESIPLLLNASAQFIPSTAAISMYLHSNQMGAGLSQVMTQIHQLWALVLLYVLISFYLLSKARQ</sequence>
<evidence type="ECO:0000313" key="9">
    <source>
        <dbReference type="Proteomes" id="UP000199308"/>
    </source>
</evidence>
<gene>
    <name evidence="8" type="ORF">SAMN05660429_02384</name>
</gene>
<evidence type="ECO:0000256" key="4">
    <source>
        <dbReference type="ARBA" id="ARBA00022989"/>
    </source>
</evidence>
<organism evidence="8 9">
    <name type="scientific">Thalassotalea agarivorans</name>
    <name type="common">Thalassomonas agarivorans</name>
    <dbReference type="NCBI Taxonomy" id="349064"/>
    <lineage>
        <taxon>Bacteria</taxon>
        <taxon>Pseudomonadati</taxon>
        <taxon>Pseudomonadota</taxon>
        <taxon>Gammaproteobacteria</taxon>
        <taxon>Alteromonadales</taxon>
        <taxon>Colwelliaceae</taxon>
        <taxon>Thalassotalea</taxon>
    </lineage>
</organism>
<dbReference type="AlphaFoldDB" id="A0A1I0GB30"/>
<evidence type="ECO:0000259" key="7">
    <source>
        <dbReference type="Pfam" id="PF12698"/>
    </source>
</evidence>
<feature type="transmembrane region" description="Helical" evidence="6">
    <location>
        <begin position="230"/>
        <end position="251"/>
    </location>
</feature>
<proteinExistence type="predicted"/>
<keyword evidence="4 6" id="KW-1133">Transmembrane helix</keyword>
<evidence type="ECO:0000256" key="6">
    <source>
        <dbReference type="SAM" id="Phobius"/>
    </source>
</evidence>
<dbReference type="InterPro" id="IPR051449">
    <property type="entry name" value="ABC-2_transporter_component"/>
</dbReference>
<feature type="transmembrane region" description="Helical" evidence="6">
    <location>
        <begin position="12"/>
        <end position="35"/>
    </location>
</feature>